<dbReference type="CDD" id="cd07971">
    <property type="entry name" value="OBF_DNA_ligase_LigD"/>
    <property type="match status" value="1"/>
</dbReference>
<dbReference type="InterPro" id="IPR014146">
    <property type="entry name" value="LigD_ligase_dom"/>
</dbReference>
<dbReference type="GO" id="GO:0003910">
    <property type="term" value="F:DNA ligase (ATP) activity"/>
    <property type="evidence" value="ECO:0007669"/>
    <property type="project" value="UniProtKB-EC"/>
</dbReference>
<keyword evidence="7" id="KW-1185">Reference proteome</keyword>
<dbReference type="STRING" id="159449.B4N89_27595"/>
<dbReference type="NCBIfam" id="TIGR02779">
    <property type="entry name" value="NHEJ_ligase_lig"/>
    <property type="match status" value="1"/>
</dbReference>
<comment type="caution">
    <text evidence="6">The sequence shown here is derived from an EMBL/GenBank/DDBJ whole genome shotgun (WGS) entry which is preliminary data.</text>
</comment>
<dbReference type="SUPFAM" id="SSF50249">
    <property type="entry name" value="Nucleic acid-binding proteins"/>
    <property type="match status" value="1"/>
</dbReference>
<dbReference type="Gene3D" id="2.40.50.140">
    <property type="entry name" value="Nucleic acid-binding proteins"/>
    <property type="match status" value="1"/>
</dbReference>
<dbReference type="CDD" id="cd07906">
    <property type="entry name" value="Adenylation_DNA_ligase_LigD_LigC"/>
    <property type="match status" value="1"/>
</dbReference>
<evidence type="ECO:0000256" key="2">
    <source>
        <dbReference type="ARBA" id="ARBA00012727"/>
    </source>
</evidence>
<dbReference type="GO" id="GO:0005524">
    <property type="term" value="F:ATP binding"/>
    <property type="evidence" value="ECO:0007669"/>
    <property type="project" value="InterPro"/>
</dbReference>
<proteinExistence type="inferred from homology"/>
<dbReference type="Gene3D" id="3.30.470.30">
    <property type="entry name" value="DNA ligase/mRNA capping enzyme"/>
    <property type="match status" value="1"/>
</dbReference>
<dbReference type="PANTHER" id="PTHR45674">
    <property type="entry name" value="DNA LIGASE 1/3 FAMILY MEMBER"/>
    <property type="match status" value="1"/>
</dbReference>
<dbReference type="AlphaFoldDB" id="A0A1T3P519"/>
<accession>A0A1T3P519</accession>
<dbReference type="EC" id="6.5.1.1" evidence="2"/>
<dbReference type="InterPro" id="IPR012340">
    <property type="entry name" value="NA-bd_OB-fold"/>
</dbReference>
<reference evidence="6 7" key="1">
    <citation type="submission" date="2017-03" db="EMBL/GenBank/DDBJ databases">
        <title>Draft genome sequence of Streptomyces scabrisporus NF3, endophyte isolated from Amphipterygium adstringens.</title>
        <authorList>
            <person name="Vazquez M."/>
            <person name="Ceapa C.D."/>
            <person name="Rodriguez Luna D."/>
            <person name="Sanchez Esquivel S."/>
        </authorList>
    </citation>
    <scope>NUCLEOTIDE SEQUENCE [LARGE SCALE GENOMIC DNA]</scope>
    <source>
        <strain evidence="6 7">NF3</strain>
    </source>
</reference>
<comment type="catalytic activity">
    <reaction evidence="4">
        <text>ATP + (deoxyribonucleotide)n-3'-hydroxyl + 5'-phospho-(deoxyribonucleotide)m = (deoxyribonucleotide)n+m + AMP + diphosphate.</text>
        <dbReference type="EC" id="6.5.1.1"/>
    </reaction>
</comment>
<dbReference type="GO" id="GO:0006281">
    <property type="term" value="P:DNA repair"/>
    <property type="evidence" value="ECO:0007669"/>
    <property type="project" value="InterPro"/>
</dbReference>
<dbReference type="Pfam" id="PF01068">
    <property type="entry name" value="DNA_ligase_A_M"/>
    <property type="match status" value="1"/>
</dbReference>
<dbReference type="Gene3D" id="3.30.1490.70">
    <property type="match status" value="1"/>
</dbReference>
<feature type="domain" description="ATP-dependent DNA ligase family profile" evidence="5">
    <location>
        <begin position="119"/>
        <end position="242"/>
    </location>
</feature>
<evidence type="ECO:0000313" key="7">
    <source>
        <dbReference type="Proteomes" id="UP000190037"/>
    </source>
</evidence>
<gene>
    <name evidence="6" type="ORF">B4N89_27595</name>
</gene>
<organism evidence="6 7">
    <name type="scientific">Embleya scabrispora</name>
    <dbReference type="NCBI Taxonomy" id="159449"/>
    <lineage>
        <taxon>Bacteria</taxon>
        <taxon>Bacillati</taxon>
        <taxon>Actinomycetota</taxon>
        <taxon>Actinomycetes</taxon>
        <taxon>Kitasatosporales</taxon>
        <taxon>Streptomycetaceae</taxon>
        <taxon>Embleya</taxon>
    </lineage>
</organism>
<dbReference type="Pfam" id="PF04679">
    <property type="entry name" value="DNA_ligase_A_C"/>
    <property type="match status" value="1"/>
</dbReference>
<dbReference type="OrthoDB" id="3733803at2"/>
<dbReference type="PANTHER" id="PTHR45674:SF4">
    <property type="entry name" value="DNA LIGASE 1"/>
    <property type="match status" value="1"/>
</dbReference>
<dbReference type="RefSeq" id="WP_078978482.1">
    <property type="nucleotide sequence ID" value="NZ_MWQN01000001.1"/>
</dbReference>
<evidence type="ECO:0000256" key="1">
    <source>
        <dbReference type="ARBA" id="ARBA00007572"/>
    </source>
</evidence>
<dbReference type="InterPro" id="IPR050191">
    <property type="entry name" value="ATP-dep_DNA_ligase"/>
</dbReference>
<evidence type="ECO:0000259" key="5">
    <source>
        <dbReference type="PROSITE" id="PS50160"/>
    </source>
</evidence>
<dbReference type="GO" id="GO:0006310">
    <property type="term" value="P:DNA recombination"/>
    <property type="evidence" value="ECO:0007669"/>
    <property type="project" value="InterPro"/>
</dbReference>
<evidence type="ECO:0000313" key="6">
    <source>
        <dbReference type="EMBL" id="OPC84189.1"/>
    </source>
</evidence>
<evidence type="ECO:0000256" key="4">
    <source>
        <dbReference type="ARBA" id="ARBA00034003"/>
    </source>
</evidence>
<comment type="similarity">
    <text evidence="1">Belongs to the ATP-dependent DNA ligase family.</text>
</comment>
<evidence type="ECO:0000256" key="3">
    <source>
        <dbReference type="ARBA" id="ARBA00022598"/>
    </source>
</evidence>
<sequence>MATRRPSAAGPVGLPRLSPMLASPGRLPSAAVDGLYGYEVKWDGARLLVYCSGDGTARPVTRTGRDASGTYPELAALGASLRRPAILDGEVVVLDERGRPDFGALQTRMTVRDGARAGRLARTTPVHLMIFDVLHLDGRSLLTESYTARRGELLGLGLAGARWATPAHTVGHGRRAFELTREQGFEGIVCKLLTSPYRPGVRSDEWIKIKHQVRIDVVIGGWLPVRGRSGGVPGALLVGVAEAGGLRFVGAVGSGMSGAEQRQLAELFAVVPRETSPFAGPVSEGRGARWVEPRLVAEVSATGWTSGGYLRHPVFERLRPGLARPV</sequence>
<dbReference type="PROSITE" id="PS50160">
    <property type="entry name" value="DNA_LIGASE_A3"/>
    <property type="match status" value="1"/>
</dbReference>
<dbReference type="Proteomes" id="UP000190037">
    <property type="component" value="Unassembled WGS sequence"/>
</dbReference>
<dbReference type="EMBL" id="MWQN01000001">
    <property type="protein sequence ID" value="OPC84189.1"/>
    <property type="molecule type" value="Genomic_DNA"/>
</dbReference>
<keyword evidence="3 6" id="KW-0436">Ligase</keyword>
<name>A0A1T3P519_9ACTN</name>
<dbReference type="InterPro" id="IPR012310">
    <property type="entry name" value="DNA_ligase_ATP-dep_cent"/>
</dbReference>
<dbReference type="SUPFAM" id="SSF56091">
    <property type="entry name" value="DNA ligase/mRNA capping enzyme, catalytic domain"/>
    <property type="match status" value="1"/>
</dbReference>
<protein>
    <recommendedName>
        <fullName evidence="2">DNA ligase (ATP)</fullName>
        <ecNumber evidence="2">6.5.1.1</ecNumber>
    </recommendedName>
</protein>
<dbReference type="InterPro" id="IPR012309">
    <property type="entry name" value="DNA_ligase_ATP-dep_C"/>
</dbReference>